<evidence type="ECO:0000259" key="7">
    <source>
        <dbReference type="Pfam" id="PF00892"/>
    </source>
</evidence>
<protein>
    <submittedName>
        <fullName evidence="8">EamA family transporter</fullName>
    </submittedName>
</protein>
<dbReference type="Gene3D" id="1.10.3730.20">
    <property type="match status" value="1"/>
</dbReference>
<dbReference type="SUPFAM" id="SSF103481">
    <property type="entry name" value="Multidrug resistance efflux transporter EmrE"/>
    <property type="match status" value="2"/>
</dbReference>
<keyword evidence="4 6" id="KW-1133">Transmembrane helix</keyword>
<comment type="similarity">
    <text evidence="2">Belongs to the EamA transporter family.</text>
</comment>
<evidence type="ECO:0000256" key="1">
    <source>
        <dbReference type="ARBA" id="ARBA00004141"/>
    </source>
</evidence>
<keyword evidence="3 6" id="KW-0812">Transmembrane</keyword>
<dbReference type="OrthoDB" id="9805239at2"/>
<reference evidence="8 9" key="1">
    <citation type="journal article" date="2015" name="Genome Announc.">
        <title>Draft Genome Sequence of the Terrestrial Cyanobacterium Scytonema millei VB511283, Isolated from Eastern India.</title>
        <authorList>
            <person name="Sen D."/>
            <person name="Chandrababunaidu M.M."/>
            <person name="Singh D."/>
            <person name="Sanghi N."/>
            <person name="Ghorai A."/>
            <person name="Mishra G.P."/>
            <person name="Madduluri M."/>
            <person name="Adhikary S.P."/>
            <person name="Tripathy S."/>
        </authorList>
    </citation>
    <scope>NUCLEOTIDE SEQUENCE [LARGE SCALE GENOMIC DNA]</scope>
    <source>
        <strain evidence="8 9">VB511283</strain>
    </source>
</reference>
<name>A0A9X5E412_9CYAN</name>
<dbReference type="PANTHER" id="PTHR32322:SF2">
    <property type="entry name" value="EAMA DOMAIN-CONTAINING PROTEIN"/>
    <property type="match status" value="1"/>
</dbReference>
<evidence type="ECO:0000256" key="4">
    <source>
        <dbReference type="ARBA" id="ARBA00022989"/>
    </source>
</evidence>
<evidence type="ECO:0000313" key="8">
    <source>
        <dbReference type="EMBL" id="NHC34398.1"/>
    </source>
</evidence>
<dbReference type="InterPro" id="IPR050638">
    <property type="entry name" value="AA-Vitamin_Transporters"/>
</dbReference>
<keyword evidence="5 6" id="KW-0472">Membrane</keyword>
<feature type="transmembrane region" description="Helical" evidence="6">
    <location>
        <begin position="120"/>
        <end position="137"/>
    </location>
</feature>
<evidence type="ECO:0000256" key="3">
    <source>
        <dbReference type="ARBA" id="ARBA00022692"/>
    </source>
</evidence>
<dbReference type="GO" id="GO:0016020">
    <property type="term" value="C:membrane"/>
    <property type="evidence" value="ECO:0007669"/>
    <property type="project" value="UniProtKB-SubCell"/>
</dbReference>
<evidence type="ECO:0000256" key="5">
    <source>
        <dbReference type="ARBA" id="ARBA00023136"/>
    </source>
</evidence>
<feature type="transmembrane region" description="Helical" evidence="6">
    <location>
        <begin position="7"/>
        <end position="25"/>
    </location>
</feature>
<comment type="caution">
    <text evidence="8">The sequence shown here is derived from an EMBL/GenBank/DDBJ whole genome shotgun (WGS) entry which is preliminary data.</text>
</comment>
<sequence>MITYIKLVLTAIIWGGTFVAGRIVVQTMEPFTAAFFRFAVASICLLILTQKIERHLYKLTRNQVIPVILLGLTGVFSYNAFFFLGLQIVPASRAALIVALNPTFIALGAALFFREKFNSLKLIGITTSLTGAAIVISKGQVVNIFKGGIGWGEIFIFGCVISWVAYTLIGKSVMRSLSPLAATTYACIVGAIALLIPALFEGIVQNFMQFPLSAWLGILYLGVLGSAIGFSWYYEGVVAIGAAKASIFINLVPVSAIAFAALLLHEPITVSLVLGGLLVVVGVFFTNKS</sequence>
<keyword evidence="9" id="KW-1185">Reference proteome</keyword>
<organism evidence="8 9">
    <name type="scientific">Scytonema millei VB511283</name>
    <dbReference type="NCBI Taxonomy" id="1245923"/>
    <lineage>
        <taxon>Bacteria</taxon>
        <taxon>Bacillati</taxon>
        <taxon>Cyanobacteriota</taxon>
        <taxon>Cyanophyceae</taxon>
        <taxon>Nostocales</taxon>
        <taxon>Scytonemataceae</taxon>
        <taxon>Scytonema</taxon>
    </lineage>
</organism>
<feature type="transmembrane region" description="Helical" evidence="6">
    <location>
        <begin position="270"/>
        <end position="287"/>
    </location>
</feature>
<dbReference type="EMBL" id="JTJC03000001">
    <property type="protein sequence ID" value="NHC34398.1"/>
    <property type="molecule type" value="Genomic_DNA"/>
</dbReference>
<feature type="transmembrane region" description="Helical" evidence="6">
    <location>
        <begin position="212"/>
        <end position="233"/>
    </location>
</feature>
<feature type="transmembrane region" description="Helical" evidence="6">
    <location>
        <begin position="94"/>
        <end position="113"/>
    </location>
</feature>
<feature type="domain" description="EamA" evidence="7">
    <location>
        <begin position="3"/>
        <end position="136"/>
    </location>
</feature>
<gene>
    <name evidence="8" type="ORF">QH73_0006945</name>
</gene>
<feature type="transmembrane region" description="Helical" evidence="6">
    <location>
        <begin position="245"/>
        <end position="264"/>
    </location>
</feature>
<dbReference type="Proteomes" id="UP000031532">
    <property type="component" value="Unassembled WGS sequence"/>
</dbReference>
<accession>A0A9X5E412</accession>
<evidence type="ECO:0000256" key="6">
    <source>
        <dbReference type="SAM" id="Phobius"/>
    </source>
</evidence>
<dbReference type="InterPro" id="IPR037185">
    <property type="entry name" value="EmrE-like"/>
</dbReference>
<feature type="domain" description="EamA" evidence="7">
    <location>
        <begin position="151"/>
        <end position="287"/>
    </location>
</feature>
<dbReference type="AlphaFoldDB" id="A0A9X5E412"/>
<evidence type="ECO:0000313" key="9">
    <source>
        <dbReference type="Proteomes" id="UP000031532"/>
    </source>
</evidence>
<dbReference type="InterPro" id="IPR000620">
    <property type="entry name" value="EamA_dom"/>
</dbReference>
<feature type="transmembrane region" description="Helical" evidence="6">
    <location>
        <begin position="31"/>
        <end position="52"/>
    </location>
</feature>
<comment type="subcellular location">
    <subcellularLocation>
        <location evidence="1">Membrane</location>
        <topology evidence="1">Multi-pass membrane protein</topology>
    </subcellularLocation>
</comment>
<proteinExistence type="inferred from homology"/>
<feature type="transmembrane region" description="Helical" evidence="6">
    <location>
        <begin position="64"/>
        <end position="88"/>
    </location>
</feature>
<feature type="transmembrane region" description="Helical" evidence="6">
    <location>
        <begin position="180"/>
        <end position="200"/>
    </location>
</feature>
<evidence type="ECO:0000256" key="2">
    <source>
        <dbReference type="ARBA" id="ARBA00007362"/>
    </source>
</evidence>
<dbReference type="Pfam" id="PF00892">
    <property type="entry name" value="EamA"/>
    <property type="match status" value="2"/>
</dbReference>
<feature type="transmembrane region" description="Helical" evidence="6">
    <location>
        <begin position="149"/>
        <end position="168"/>
    </location>
</feature>
<dbReference type="PANTHER" id="PTHR32322">
    <property type="entry name" value="INNER MEMBRANE TRANSPORTER"/>
    <property type="match status" value="1"/>
</dbReference>
<dbReference type="RefSeq" id="WP_039715741.1">
    <property type="nucleotide sequence ID" value="NZ_JTJC03000001.1"/>
</dbReference>